<dbReference type="RefSeq" id="WP_047916070.1">
    <property type="nucleotide sequence ID" value="NZ_LN774769.1"/>
</dbReference>
<dbReference type="HOGENOM" id="CLU_093803_0_0_9"/>
<dbReference type="AlphaFoldDB" id="A0A0D6DZ45"/>
<dbReference type="SUPFAM" id="SSF54593">
    <property type="entry name" value="Glyoxalase/Bleomycin resistance protein/Dihydroxybiphenyl dioxygenase"/>
    <property type="match status" value="1"/>
</dbReference>
<dbReference type="EMBL" id="LN774769">
    <property type="protein sequence ID" value="CEN29053.1"/>
    <property type="molecule type" value="Genomic_DNA"/>
</dbReference>
<evidence type="ECO:0000259" key="1">
    <source>
        <dbReference type="Pfam" id="PF14506"/>
    </source>
</evidence>
<sequence length="222" mass="24446">MKTIFENVSCMVPVVRVNNRDLNLAFYKDVLGLKVISEENALAILGGKSAKNLDDAVLIIEESPSMRTRAVTGAKKLKKIVLASPEFKEGFEATSPEGDLFEVVPMQSETSDVILQDIQLHTENIAACLAFYTEGFGLSSQGNSVSLPFGTISYTEATGADLMTKPEEVWDIEVIEFKVAPEVDLKQISQQLDGLGLPYYVDKKGKILTLHDAQNIEIWFAK</sequence>
<gene>
    <name evidence="3" type="ORF">LACPI_1853</name>
</gene>
<evidence type="ECO:0000313" key="4">
    <source>
        <dbReference type="Proteomes" id="UP000033166"/>
    </source>
</evidence>
<feature type="domain" description="CppA C-terminal" evidence="2">
    <location>
        <begin position="111"/>
        <end position="220"/>
    </location>
</feature>
<dbReference type="InterPro" id="IPR032703">
    <property type="entry name" value="CppA_C"/>
</dbReference>
<name>A0A0D6DZ45_9LACT</name>
<dbReference type="Pfam" id="PF14506">
    <property type="entry name" value="CppA_N"/>
    <property type="match status" value="1"/>
</dbReference>
<evidence type="ECO:0000259" key="2">
    <source>
        <dbReference type="Pfam" id="PF14507"/>
    </source>
</evidence>
<evidence type="ECO:0000313" key="3">
    <source>
        <dbReference type="EMBL" id="CEN29053.1"/>
    </source>
</evidence>
<dbReference type="Pfam" id="PF14507">
    <property type="entry name" value="CppA_C"/>
    <property type="match status" value="1"/>
</dbReference>
<reference evidence="4" key="1">
    <citation type="submission" date="2015-01" db="EMBL/GenBank/DDBJ databases">
        <authorList>
            <person name="Andreevskaya M."/>
        </authorList>
    </citation>
    <scope>NUCLEOTIDE SEQUENCE [LARGE SCALE GENOMIC DNA]</scope>
    <source>
        <strain evidence="4">MKFS47</strain>
    </source>
</reference>
<dbReference type="STRING" id="1364.LP2241_50209"/>
<dbReference type="KEGG" id="lpk:LACPI_1853"/>
<protein>
    <submittedName>
        <fullName evidence="3">C3-degrading proteinase</fullName>
    </submittedName>
</protein>
<dbReference type="Proteomes" id="UP000033166">
    <property type="component" value="Chromosome I"/>
</dbReference>
<dbReference type="InterPro" id="IPR032702">
    <property type="entry name" value="CppA_N"/>
</dbReference>
<proteinExistence type="predicted"/>
<accession>A0A0D6DZ45</accession>
<feature type="domain" description="CppA N-terminal" evidence="1">
    <location>
        <begin position="12"/>
        <end position="86"/>
    </location>
</feature>
<dbReference type="Gene3D" id="3.10.180.10">
    <property type="entry name" value="2,3-Dihydroxybiphenyl 1,2-Dioxygenase, domain 1"/>
    <property type="match status" value="2"/>
</dbReference>
<organism evidence="3 4">
    <name type="scientific">Pseudolactococcus piscium MKFS47</name>
    <dbReference type="NCBI Taxonomy" id="297352"/>
    <lineage>
        <taxon>Bacteria</taxon>
        <taxon>Bacillati</taxon>
        <taxon>Bacillota</taxon>
        <taxon>Bacilli</taxon>
        <taxon>Lactobacillales</taxon>
        <taxon>Streptococcaceae</taxon>
        <taxon>Pseudolactococcus</taxon>
    </lineage>
</organism>
<dbReference type="InterPro" id="IPR029068">
    <property type="entry name" value="Glyas_Bleomycin-R_OHBP_Dase"/>
</dbReference>